<comment type="caution">
    <text evidence="1">The sequence shown here is derived from an EMBL/GenBank/DDBJ whole genome shotgun (WGS) entry which is preliminary data.</text>
</comment>
<evidence type="ECO:0000313" key="2">
    <source>
        <dbReference type="Proteomes" id="UP000688137"/>
    </source>
</evidence>
<dbReference type="AlphaFoldDB" id="A0A8S1Q986"/>
<accession>A0A8S1Q986</accession>
<organism evidence="1 2">
    <name type="scientific">Paramecium primaurelia</name>
    <dbReference type="NCBI Taxonomy" id="5886"/>
    <lineage>
        <taxon>Eukaryota</taxon>
        <taxon>Sar</taxon>
        <taxon>Alveolata</taxon>
        <taxon>Ciliophora</taxon>
        <taxon>Intramacronucleata</taxon>
        <taxon>Oligohymenophorea</taxon>
        <taxon>Peniculida</taxon>
        <taxon>Parameciidae</taxon>
        <taxon>Paramecium</taxon>
    </lineage>
</organism>
<dbReference type="Proteomes" id="UP000688137">
    <property type="component" value="Unassembled WGS sequence"/>
</dbReference>
<dbReference type="EMBL" id="CAJJDM010000153">
    <property type="protein sequence ID" value="CAD8111775.1"/>
    <property type="molecule type" value="Genomic_DNA"/>
</dbReference>
<evidence type="ECO:0000313" key="1">
    <source>
        <dbReference type="EMBL" id="CAD8111775.1"/>
    </source>
</evidence>
<name>A0A8S1Q986_PARPR</name>
<sequence length="181" mass="22187">MILWRLIIFRNLQAASKIDKMKINVQEQQQNVTKKHNAVRYQIDLIDKFQQIYSKIIIKMKLKKEKTQQLNLERDAKINQVFYMNQIDIQDWMIKIHKYLLNLYFQEQRNLQLLQQTFYLYKLDKGLIRNHSSQYKIEIIKKNNLMKQLQIYKFINITKSKRIKVKIKQINDIISNQNQKQ</sequence>
<gene>
    <name evidence="1" type="ORF">PPRIM_AZ9-3.1.T1490031</name>
</gene>
<keyword evidence="2" id="KW-1185">Reference proteome</keyword>
<protein>
    <submittedName>
        <fullName evidence="1">Uncharacterized protein</fullName>
    </submittedName>
</protein>
<proteinExistence type="predicted"/>
<reference evidence="1" key="1">
    <citation type="submission" date="2021-01" db="EMBL/GenBank/DDBJ databases">
        <authorList>
            <consortium name="Genoscope - CEA"/>
            <person name="William W."/>
        </authorList>
    </citation>
    <scope>NUCLEOTIDE SEQUENCE</scope>
</reference>